<evidence type="ECO:0000256" key="9">
    <source>
        <dbReference type="HAMAP-Rule" id="MF_00161"/>
    </source>
</evidence>
<dbReference type="PROSITE" id="PS00855">
    <property type="entry name" value="SPASE_II"/>
    <property type="match status" value="1"/>
</dbReference>
<dbReference type="PANTHER" id="PTHR33695">
    <property type="entry name" value="LIPOPROTEIN SIGNAL PEPTIDASE"/>
    <property type="match status" value="1"/>
</dbReference>
<dbReference type="PANTHER" id="PTHR33695:SF1">
    <property type="entry name" value="LIPOPROTEIN SIGNAL PEPTIDASE"/>
    <property type="match status" value="1"/>
</dbReference>
<comment type="caution">
    <text evidence="9">Lacks conserved residue(s) required for the propagation of feature annotation.</text>
</comment>
<evidence type="ECO:0000313" key="13">
    <source>
        <dbReference type="EMBL" id="MXO93920.1"/>
    </source>
</evidence>
<keyword evidence="6 9" id="KW-0378">Hydrolase</keyword>
<dbReference type="UniPathway" id="UPA00665"/>
<dbReference type="NCBIfam" id="TIGR00077">
    <property type="entry name" value="lspA"/>
    <property type="match status" value="1"/>
</dbReference>
<evidence type="ECO:0000256" key="4">
    <source>
        <dbReference type="ARBA" id="ARBA00022692"/>
    </source>
</evidence>
<feature type="transmembrane region" description="Helical" evidence="9">
    <location>
        <begin position="107"/>
        <end position="125"/>
    </location>
</feature>
<dbReference type="PRINTS" id="PR00781">
    <property type="entry name" value="LIPOSIGPTASE"/>
</dbReference>
<comment type="pathway">
    <text evidence="9">Protein modification; lipoprotein biosynthesis (signal peptide cleavage).</text>
</comment>
<dbReference type="InterPro" id="IPR001872">
    <property type="entry name" value="Peptidase_A8"/>
</dbReference>
<comment type="catalytic activity">
    <reaction evidence="9 10">
        <text>Release of signal peptides from bacterial membrane prolipoproteins. Hydrolyzes -Xaa-Yaa-Zaa-|-(S,diacylglyceryl)Cys-, in which Xaa is hydrophobic (preferably Leu), and Yaa (Ala or Ser) and Zaa (Gly or Ala) have small, neutral side chains.</text>
        <dbReference type="EC" id="3.4.23.36"/>
    </reaction>
</comment>
<dbReference type="OrthoDB" id="9810259at2"/>
<feature type="active site" evidence="9">
    <location>
        <position position="135"/>
    </location>
</feature>
<evidence type="ECO:0000256" key="8">
    <source>
        <dbReference type="ARBA" id="ARBA00023136"/>
    </source>
</evidence>
<evidence type="ECO:0000256" key="2">
    <source>
        <dbReference type="ARBA" id="ARBA00022475"/>
    </source>
</evidence>
<keyword evidence="7 9" id="KW-1133">Transmembrane helix</keyword>
<evidence type="ECO:0000256" key="10">
    <source>
        <dbReference type="RuleBase" id="RU000594"/>
    </source>
</evidence>
<evidence type="ECO:0000256" key="5">
    <source>
        <dbReference type="ARBA" id="ARBA00022750"/>
    </source>
</evidence>
<reference evidence="13 14" key="1">
    <citation type="submission" date="2019-12" db="EMBL/GenBank/DDBJ databases">
        <title>Genomic-based taxomic classification of the family Erythrobacteraceae.</title>
        <authorList>
            <person name="Xu L."/>
        </authorList>
    </citation>
    <scope>NUCLEOTIDE SEQUENCE [LARGE SCALE GENOMIC DNA]</scope>
    <source>
        <strain evidence="13 14">RC4-10-4</strain>
    </source>
</reference>
<evidence type="ECO:0000256" key="11">
    <source>
        <dbReference type="RuleBase" id="RU004181"/>
    </source>
</evidence>
<keyword evidence="3 9" id="KW-0645">Protease</keyword>
<protein>
    <recommendedName>
        <fullName evidence="9">Lipoprotein signal peptidase</fullName>
        <ecNumber evidence="9">3.4.23.36</ecNumber>
    </recommendedName>
    <alternativeName>
        <fullName evidence="9">Prolipoprotein signal peptidase</fullName>
    </alternativeName>
    <alternativeName>
        <fullName evidence="9">Signal peptidase II</fullName>
        <shortName evidence="9">SPase II</shortName>
    </alternativeName>
</protein>
<keyword evidence="14" id="KW-1185">Reference proteome</keyword>
<dbReference type="GO" id="GO:0004190">
    <property type="term" value="F:aspartic-type endopeptidase activity"/>
    <property type="evidence" value="ECO:0007669"/>
    <property type="project" value="UniProtKB-UniRule"/>
</dbReference>
<evidence type="ECO:0000256" key="1">
    <source>
        <dbReference type="ARBA" id="ARBA00006139"/>
    </source>
</evidence>
<organism evidence="13 14">
    <name type="scientific">Aurantiacibacter arachoides</name>
    <dbReference type="NCBI Taxonomy" id="1850444"/>
    <lineage>
        <taxon>Bacteria</taxon>
        <taxon>Pseudomonadati</taxon>
        <taxon>Pseudomonadota</taxon>
        <taxon>Alphaproteobacteria</taxon>
        <taxon>Sphingomonadales</taxon>
        <taxon>Erythrobacteraceae</taxon>
        <taxon>Aurantiacibacter</taxon>
    </lineage>
</organism>
<comment type="similarity">
    <text evidence="1 9 11">Belongs to the peptidase A8 family.</text>
</comment>
<dbReference type="RefSeq" id="WP_160731860.1">
    <property type="nucleotide sequence ID" value="NZ_BMJK01000001.1"/>
</dbReference>
<dbReference type="EC" id="3.4.23.36" evidence="9"/>
<feature type="transmembrane region" description="Helical" evidence="9">
    <location>
        <begin position="145"/>
        <end position="166"/>
    </location>
</feature>
<keyword evidence="2 9" id="KW-1003">Cell membrane</keyword>
<keyword evidence="4 9" id="KW-0812">Transmembrane</keyword>
<evidence type="ECO:0000256" key="3">
    <source>
        <dbReference type="ARBA" id="ARBA00022670"/>
    </source>
</evidence>
<dbReference type="HAMAP" id="MF_00161">
    <property type="entry name" value="LspA"/>
    <property type="match status" value="1"/>
</dbReference>
<accession>A0A845A2T8</accession>
<evidence type="ECO:0000256" key="6">
    <source>
        <dbReference type="ARBA" id="ARBA00022801"/>
    </source>
</evidence>
<evidence type="ECO:0000313" key="14">
    <source>
        <dbReference type="Proteomes" id="UP000460626"/>
    </source>
</evidence>
<dbReference type="GO" id="GO:0006508">
    <property type="term" value="P:proteolysis"/>
    <property type="evidence" value="ECO:0007669"/>
    <property type="project" value="UniProtKB-KW"/>
</dbReference>
<dbReference type="GO" id="GO:0005886">
    <property type="term" value="C:plasma membrane"/>
    <property type="evidence" value="ECO:0007669"/>
    <property type="project" value="UniProtKB-SubCell"/>
</dbReference>
<gene>
    <name evidence="9 13" type="primary">lspA</name>
    <name evidence="13" type="ORF">GRI62_09940</name>
</gene>
<keyword evidence="8 9" id="KW-0472">Membrane</keyword>
<feature type="region of interest" description="Disordered" evidence="12">
    <location>
        <begin position="1"/>
        <end position="22"/>
    </location>
</feature>
<dbReference type="EMBL" id="WTYH01000001">
    <property type="protein sequence ID" value="MXO93920.1"/>
    <property type="molecule type" value="Genomic_DNA"/>
</dbReference>
<dbReference type="Pfam" id="PF01252">
    <property type="entry name" value="Peptidase_A8"/>
    <property type="match status" value="1"/>
</dbReference>
<comment type="caution">
    <text evidence="13">The sequence shown here is derived from an EMBL/GenBank/DDBJ whole genome shotgun (WGS) entry which is preliminary data.</text>
</comment>
<dbReference type="AlphaFoldDB" id="A0A845A2T8"/>
<dbReference type="Proteomes" id="UP000460626">
    <property type="component" value="Unassembled WGS sequence"/>
</dbReference>
<comment type="subcellular location">
    <subcellularLocation>
        <location evidence="9">Cell membrane</location>
        <topology evidence="9">Multi-pass membrane protein</topology>
    </subcellularLocation>
</comment>
<evidence type="ECO:0000256" key="12">
    <source>
        <dbReference type="SAM" id="MobiDB-lite"/>
    </source>
</evidence>
<feature type="transmembrane region" description="Helical" evidence="9">
    <location>
        <begin position="80"/>
        <end position="100"/>
    </location>
</feature>
<evidence type="ECO:0000256" key="7">
    <source>
        <dbReference type="ARBA" id="ARBA00022989"/>
    </source>
</evidence>
<comment type="function">
    <text evidence="9 10">This protein specifically catalyzes the removal of signal peptides from prolipoproteins.</text>
</comment>
<keyword evidence="5 9" id="KW-0064">Aspartyl protease</keyword>
<proteinExistence type="inferred from homology"/>
<feature type="active site" evidence="9">
    <location>
        <position position="153"/>
    </location>
</feature>
<sequence length="189" mass="19900">MTRPVSPTAPRGAEETLQSSSAPRHASAAFAAAIAAVAADQLTKSQAFAYVARNGDLELNSFLAITAGTNSGIAFGLATALHPLLLVGMAGAISVWILILIRRSQGLLRQAALGIILGGALGNIIDRARLSAVRDFIDLHWESWHWPTFNLADAFIVTGLLLIVFLPDPTRSEPCDERSGDATVAKTGT</sequence>
<name>A0A845A2T8_9SPHN</name>